<keyword evidence="2" id="KW-1185">Reference proteome</keyword>
<sequence>MKYPDGQQVALGDRVRLGVNDGGLVVAHIDANEYNADYPKEQWAYLKKGALITFPEYGLLHYEVAESDLQLVSRAAPDQ</sequence>
<evidence type="ECO:0000313" key="1">
    <source>
        <dbReference type="EMBL" id="UFZ03592.1"/>
    </source>
</evidence>
<dbReference type="Proteomes" id="UP001431010">
    <property type="component" value="Chromosome"/>
</dbReference>
<reference evidence="1" key="1">
    <citation type="journal article" date="2024" name="Antonie Van Leeuwenhoek">
        <title>Bradyrhizobium ontarionense sp. nov., a novel bacterial symbiont isolated from Aeschynomene indica (Indian jointvetch), harbours photosynthesis, nitrogen fixation and nitrous oxide (N2O) reductase genes.</title>
        <authorList>
            <person name="Bromfield E.S.P."/>
            <person name="Cloutier S."/>
        </authorList>
    </citation>
    <scope>NUCLEOTIDE SEQUENCE</scope>
    <source>
        <strain evidence="1">A19</strain>
    </source>
</reference>
<dbReference type="RefSeq" id="WP_231319609.1">
    <property type="nucleotide sequence ID" value="NZ_CP088156.1"/>
</dbReference>
<gene>
    <name evidence="1" type="ORF">LQG66_30950</name>
</gene>
<organism evidence="1 2">
    <name type="scientific">Bradyrhizobium ontarionense</name>
    <dbReference type="NCBI Taxonomy" id="2898149"/>
    <lineage>
        <taxon>Bacteria</taxon>
        <taxon>Pseudomonadati</taxon>
        <taxon>Pseudomonadota</taxon>
        <taxon>Alphaproteobacteria</taxon>
        <taxon>Hyphomicrobiales</taxon>
        <taxon>Nitrobacteraceae</taxon>
        <taxon>Bradyrhizobium</taxon>
    </lineage>
</organism>
<dbReference type="EMBL" id="CP088156">
    <property type="protein sequence ID" value="UFZ03592.1"/>
    <property type="molecule type" value="Genomic_DNA"/>
</dbReference>
<proteinExistence type="predicted"/>
<accession>A0ABY3RA00</accession>
<protein>
    <submittedName>
        <fullName evidence="1">Uncharacterized protein</fullName>
    </submittedName>
</protein>
<evidence type="ECO:0000313" key="2">
    <source>
        <dbReference type="Proteomes" id="UP001431010"/>
    </source>
</evidence>
<name>A0ABY3RA00_9BRAD</name>